<gene>
    <name evidence="2" type="ORF">MGYG_01044</name>
</gene>
<dbReference type="HOGENOM" id="CLU_2084297_0_0_1"/>
<dbReference type="Proteomes" id="UP000002669">
    <property type="component" value="Unassembled WGS sequence"/>
</dbReference>
<name>E5R3U8_ARTGP</name>
<keyword evidence="3" id="KW-1185">Reference proteome</keyword>
<reference evidence="3" key="1">
    <citation type="journal article" date="2012" name="MBio">
        <title>Comparative genome analysis of Trichophyton rubrum and related dermatophytes reveals candidate genes involved in infection.</title>
        <authorList>
            <person name="Martinez D.A."/>
            <person name="Oliver B.G."/>
            <person name="Graeser Y."/>
            <person name="Goldberg J.M."/>
            <person name="Li W."/>
            <person name="Martinez-Rossi N.M."/>
            <person name="Monod M."/>
            <person name="Shelest E."/>
            <person name="Barton R.C."/>
            <person name="Birch E."/>
            <person name="Brakhage A.A."/>
            <person name="Chen Z."/>
            <person name="Gurr S.J."/>
            <person name="Heiman D."/>
            <person name="Heitman J."/>
            <person name="Kosti I."/>
            <person name="Rossi A."/>
            <person name="Saif S."/>
            <person name="Samalova M."/>
            <person name="Saunders C.W."/>
            <person name="Shea T."/>
            <person name="Summerbell R.C."/>
            <person name="Xu J."/>
            <person name="Young S."/>
            <person name="Zeng Q."/>
            <person name="Birren B.W."/>
            <person name="Cuomo C.A."/>
            <person name="White T.C."/>
        </authorList>
    </citation>
    <scope>NUCLEOTIDE SEQUENCE [LARGE SCALE GENOMIC DNA]</scope>
    <source>
        <strain evidence="3">ATCC MYA-4604 / CBS 118893</strain>
    </source>
</reference>
<evidence type="ECO:0000256" key="1">
    <source>
        <dbReference type="SAM" id="MobiDB-lite"/>
    </source>
</evidence>
<proteinExistence type="predicted"/>
<dbReference type="InParanoid" id="E5R3U8"/>
<sequence length="117" mass="13446">MSPGSAKQDKGKQPNKAKFTPEKLNSFAHADIEYHKLEYAKYVQAAKHYQEEWRSSMMADLPFRQKNIIAMQPEQLLAQISSQAWKSCVLINNPRNDYSGINRYLEWAGVGSCLFAY</sequence>
<organism evidence="3">
    <name type="scientific">Arthroderma gypseum (strain ATCC MYA-4604 / CBS 118893)</name>
    <name type="common">Microsporum gypseum</name>
    <dbReference type="NCBI Taxonomy" id="535722"/>
    <lineage>
        <taxon>Eukaryota</taxon>
        <taxon>Fungi</taxon>
        <taxon>Dikarya</taxon>
        <taxon>Ascomycota</taxon>
        <taxon>Pezizomycotina</taxon>
        <taxon>Eurotiomycetes</taxon>
        <taxon>Eurotiomycetidae</taxon>
        <taxon>Onygenales</taxon>
        <taxon>Arthrodermataceae</taxon>
        <taxon>Nannizzia</taxon>
    </lineage>
</organism>
<dbReference type="VEuPathDB" id="FungiDB:MGYG_01044"/>
<dbReference type="RefSeq" id="XP_003176960.1">
    <property type="nucleotide sequence ID" value="XM_003176912.1"/>
</dbReference>
<protein>
    <submittedName>
        <fullName evidence="2">Uncharacterized protein</fullName>
    </submittedName>
</protein>
<dbReference type="AlphaFoldDB" id="E5R3U8"/>
<accession>E5R3U8</accession>
<feature type="region of interest" description="Disordered" evidence="1">
    <location>
        <begin position="1"/>
        <end position="20"/>
    </location>
</feature>
<dbReference type="EMBL" id="DS989822">
    <property type="protein sequence ID" value="EFQ98008.1"/>
    <property type="molecule type" value="Genomic_DNA"/>
</dbReference>
<evidence type="ECO:0000313" key="2">
    <source>
        <dbReference type="EMBL" id="EFQ98008.1"/>
    </source>
</evidence>
<dbReference type="GeneID" id="10032283"/>
<evidence type="ECO:0000313" key="3">
    <source>
        <dbReference type="Proteomes" id="UP000002669"/>
    </source>
</evidence>